<dbReference type="Pfam" id="PF01957">
    <property type="entry name" value="NfeD"/>
    <property type="match status" value="1"/>
</dbReference>
<dbReference type="RefSeq" id="WP_207576177.1">
    <property type="nucleotide sequence ID" value="NZ_JAFNME010000045.1"/>
</dbReference>
<keyword evidence="4" id="KW-1185">Reference proteome</keyword>
<keyword evidence="1" id="KW-1133">Transmembrane helix</keyword>
<organism evidence="3 4">
    <name type="scientific">Comamonas denitrificans</name>
    <dbReference type="NCBI Taxonomy" id="117506"/>
    <lineage>
        <taxon>Bacteria</taxon>
        <taxon>Pseudomonadati</taxon>
        <taxon>Pseudomonadota</taxon>
        <taxon>Betaproteobacteria</taxon>
        <taxon>Burkholderiales</taxon>
        <taxon>Comamonadaceae</taxon>
        <taxon>Comamonas</taxon>
    </lineage>
</organism>
<name>A0A939H2K6_9BURK</name>
<gene>
    <name evidence="3" type="ORF">J1777_13340</name>
</gene>
<proteinExistence type="predicted"/>
<protein>
    <submittedName>
        <fullName evidence="3">NfeD family protein</fullName>
    </submittedName>
</protein>
<feature type="domain" description="NfeD-like C-terminal" evidence="2">
    <location>
        <begin position="84"/>
        <end position="140"/>
    </location>
</feature>
<keyword evidence="1" id="KW-0812">Transmembrane</keyword>
<dbReference type="InterPro" id="IPR002810">
    <property type="entry name" value="NfeD-like_C"/>
</dbReference>
<evidence type="ECO:0000259" key="2">
    <source>
        <dbReference type="Pfam" id="PF01957"/>
    </source>
</evidence>
<feature type="transmembrane region" description="Helical" evidence="1">
    <location>
        <begin position="7"/>
        <end position="40"/>
    </location>
</feature>
<evidence type="ECO:0000313" key="4">
    <source>
        <dbReference type="Proteomes" id="UP000664731"/>
    </source>
</evidence>
<accession>A0A939H2K6</accession>
<evidence type="ECO:0000313" key="3">
    <source>
        <dbReference type="EMBL" id="MBO1250795.1"/>
    </source>
</evidence>
<dbReference type="EMBL" id="JAFNME010000045">
    <property type="protein sequence ID" value="MBO1250795.1"/>
    <property type="molecule type" value="Genomic_DNA"/>
</dbReference>
<evidence type="ECO:0000256" key="1">
    <source>
        <dbReference type="SAM" id="Phobius"/>
    </source>
</evidence>
<dbReference type="AlphaFoldDB" id="A0A939H2K6"/>
<reference evidence="3" key="1">
    <citation type="submission" date="2021-03" db="EMBL/GenBank/DDBJ databases">
        <title>Comamonas denitrificans.</title>
        <authorList>
            <person name="Finster K."/>
        </authorList>
    </citation>
    <scope>NUCLEOTIDE SEQUENCE</scope>
    <source>
        <strain evidence="3">MM2021_4</strain>
    </source>
</reference>
<comment type="caution">
    <text evidence="3">The sequence shown here is derived from an EMBL/GenBank/DDBJ whole genome shotgun (WGS) entry which is preliminary data.</text>
</comment>
<dbReference type="Proteomes" id="UP000664731">
    <property type="component" value="Unassembled WGS sequence"/>
</dbReference>
<feature type="transmembrane region" description="Helical" evidence="1">
    <location>
        <begin position="46"/>
        <end position="64"/>
    </location>
</feature>
<sequence>MQASTIWWVLTGVVIATELATGTIYLLMISVGLAAGAIAAHLGLDLPVQISCAAVVGMVSIFLGRRIRRRRAPQLPAQANPDVNLDIGETITIEQWASDGTARVPYRGSQWNVALRPGSLPSPGLHRIIEIQGNRLIVDKA</sequence>
<keyword evidence="1" id="KW-0472">Membrane</keyword>